<accession>A0A318UAJ2</accession>
<dbReference type="PROSITE" id="PS50848">
    <property type="entry name" value="START"/>
    <property type="match status" value="1"/>
</dbReference>
<dbReference type="PANTHER" id="PTHR19308">
    <property type="entry name" value="PHOSPHATIDYLCHOLINE TRANSFER PROTEIN"/>
    <property type="match status" value="1"/>
</dbReference>
<proteinExistence type="predicted"/>
<dbReference type="SUPFAM" id="SSF55961">
    <property type="entry name" value="Bet v1-like"/>
    <property type="match status" value="1"/>
</dbReference>
<name>A0A318UAJ2_9SPHI</name>
<dbReference type="PIRSF" id="PIRSF039033">
    <property type="entry name" value="START_dom"/>
    <property type="match status" value="1"/>
</dbReference>
<evidence type="ECO:0000313" key="3">
    <source>
        <dbReference type="EMBL" id="PYF72595.1"/>
    </source>
</evidence>
<dbReference type="InterPro" id="IPR051213">
    <property type="entry name" value="START_lipid_transfer"/>
</dbReference>
<organism evidence="3 4">
    <name type="scientific">Pedobacter nutrimenti</name>
    <dbReference type="NCBI Taxonomy" id="1241337"/>
    <lineage>
        <taxon>Bacteria</taxon>
        <taxon>Pseudomonadati</taxon>
        <taxon>Bacteroidota</taxon>
        <taxon>Sphingobacteriia</taxon>
        <taxon>Sphingobacteriales</taxon>
        <taxon>Sphingobacteriaceae</taxon>
        <taxon>Pedobacter</taxon>
    </lineage>
</organism>
<dbReference type="PANTHER" id="PTHR19308:SF14">
    <property type="entry name" value="START DOMAIN-CONTAINING PROTEIN"/>
    <property type="match status" value="1"/>
</dbReference>
<dbReference type="Pfam" id="PF01852">
    <property type="entry name" value="START"/>
    <property type="match status" value="1"/>
</dbReference>
<gene>
    <name evidence="3" type="ORF">B0O44_106250</name>
</gene>
<keyword evidence="4" id="KW-1185">Reference proteome</keyword>
<keyword evidence="1" id="KW-0732">Signal</keyword>
<dbReference type="Gene3D" id="3.30.530.20">
    <property type="match status" value="1"/>
</dbReference>
<evidence type="ECO:0000256" key="1">
    <source>
        <dbReference type="SAM" id="SignalP"/>
    </source>
</evidence>
<feature type="signal peptide" evidence="1">
    <location>
        <begin position="1"/>
        <end position="20"/>
    </location>
</feature>
<feature type="domain" description="START" evidence="2">
    <location>
        <begin position="24"/>
        <end position="204"/>
    </location>
</feature>
<evidence type="ECO:0000313" key="4">
    <source>
        <dbReference type="Proteomes" id="UP000248198"/>
    </source>
</evidence>
<sequence length="214" mass="24223">MYKTLSAIFLIALNFNTVFAQKEWKLSKEKEGIKIYTSILPHSKIKAVKVECAFKAKASEFVALLLDVESAKEWVYHTKSCKLIKQVSPSELYYYSEVSVPWPVQNRDFVAHLTVSQHPGTKLITVDGPAVSGFVPLKPGVVRVEHSIGKWLIMPLENDQIQVEYTLHLDPGGSIPAWLINLFATEGPLQIFKQLRVQLQKPAYKNIKLAFIKD</sequence>
<dbReference type="GO" id="GO:0005737">
    <property type="term" value="C:cytoplasm"/>
    <property type="evidence" value="ECO:0007669"/>
    <property type="project" value="UniProtKB-ARBA"/>
</dbReference>
<reference evidence="3 4" key="1">
    <citation type="submission" date="2018-06" db="EMBL/GenBank/DDBJ databases">
        <title>Genomic Encyclopedia of Archaeal and Bacterial Type Strains, Phase II (KMG-II): from individual species to whole genera.</title>
        <authorList>
            <person name="Goeker M."/>
        </authorList>
    </citation>
    <scope>NUCLEOTIDE SEQUENCE [LARGE SCALE GENOMIC DNA]</scope>
    <source>
        <strain evidence="3 4">DSM 27372</strain>
    </source>
</reference>
<dbReference type="Proteomes" id="UP000248198">
    <property type="component" value="Unassembled WGS sequence"/>
</dbReference>
<dbReference type="RefSeq" id="WP_110833561.1">
    <property type="nucleotide sequence ID" value="NZ_QKLU01000006.1"/>
</dbReference>
<dbReference type="EMBL" id="QKLU01000006">
    <property type="protein sequence ID" value="PYF72595.1"/>
    <property type="molecule type" value="Genomic_DNA"/>
</dbReference>
<dbReference type="OrthoDB" id="5734556at2"/>
<dbReference type="SMART" id="SM00234">
    <property type="entry name" value="START"/>
    <property type="match status" value="1"/>
</dbReference>
<dbReference type="InterPro" id="IPR028347">
    <property type="entry name" value="START_dom_prot"/>
</dbReference>
<dbReference type="InterPro" id="IPR023393">
    <property type="entry name" value="START-like_dom_sf"/>
</dbReference>
<dbReference type="AlphaFoldDB" id="A0A318UAJ2"/>
<dbReference type="InterPro" id="IPR002913">
    <property type="entry name" value="START_lipid-bd_dom"/>
</dbReference>
<protein>
    <submittedName>
        <fullName evidence="3">START domain-containing protein</fullName>
    </submittedName>
</protein>
<dbReference type="GO" id="GO:0008289">
    <property type="term" value="F:lipid binding"/>
    <property type="evidence" value="ECO:0007669"/>
    <property type="project" value="InterPro"/>
</dbReference>
<feature type="chain" id="PRO_5016412610" evidence="1">
    <location>
        <begin position="21"/>
        <end position="214"/>
    </location>
</feature>
<evidence type="ECO:0000259" key="2">
    <source>
        <dbReference type="PROSITE" id="PS50848"/>
    </source>
</evidence>
<comment type="caution">
    <text evidence="3">The sequence shown here is derived from an EMBL/GenBank/DDBJ whole genome shotgun (WGS) entry which is preliminary data.</text>
</comment>